<dbReference type="EMBL" id="FNYO01000050">
    <property type="protein sequence ID" value="SEJ19770.1"/>
    <property type="molecule type" value="Genomic_DNA"/>
</dbReference>
<protein>
    <submittedName>
        <fullName evidence="2">Uncharacterized protein</fullName>
    </submittedName>
</protein>
<organism evidence="2 3">
    <name type="scientific">Azotobacter beijerinckii</name>
    <dbReference type="NCBI Taxonomy" id="170623"/>
    <lineage>
        <taxon>Bacteria</taxon>
        <taxon>Pseudomonadati</taxon>
        <taxon>Pseudomonadota</taxon>
        <taxon>Gammaproteobacteria</taxon>
        <taxon>Pseudomonadales</taxon>
        <taxon>Pseudomonadaceae</taxon>
        <taxon>Azotobacter</taxon>
    </lineage>
</organism>
<dbReference type="AlphaFoldDB" id="A0A1H6X407"/>
<evidence type="ECO:0000256" key="1">
    <source>
        <dbReference type="SAM" id="Phobius"/>
    </source>
</evidence>
<reference evidence="2 3" key="1">
    <citation type="submission" date="2016-10" db="EMBL/GenBank/DDBJ databases">
        <authorList>
            <person name="de Groot N.N."/>
        </authorList>
    </citation>
    <scope>NUCLEOTIDE SEQUENCE [LARGE SCALE GENOMIC DNA]</scope>
    <source>
        <strain evidence="2 3">DSM 1041</strain>
    </source>
</reference>
<keyword evidence="1" id="KW-1133">Transmembrane helix</keyword>
<sequence length="155" mass="17847">MNFDPQKFFIGLMDFFSILLPGALLTWLLMGEMGPVVLGDRYAKLAGAEVWAVFLFASYLFGHLVFQLGSWLDEFYDWARRYTLNEQIVLLARRGRLLPWPARALVWLVFKRERNRAVEHAAKIKQQALGALRAKDNMNAFLAVLHERFDQGGLS</sequence>
<evidence type="ECO:0000313" key="2">
    <source>
        <dbReference type="EMBL" id="SEJ19770.1"/>
    </source>
</evidence>
<gene>
    <name evidence="2" type="ORF">SAMN04244579_03457</name>
</gene>
<dbReference type="RefSeq" id="WP_090901534.1">
    <property type="nucleotide sequence ID" value="NZ_FNYO01000050.1"/>
</dbReference>
<feature type="transmembrane region" description="Helical" evidence="1">
    <location>
        <begin position="50"/>
        <end position="72"/>
    </location>
</feature>
<name>A0A1H6X407_9GAMM</name>
<dbReference type="STRING" id="170623.SAMN04244579_03457"/>
<dbReference type="Proteomes" id="UP000199005">
    <property type="component" value="Unassembled WGS sequence"/>
</dbReference>
<feature type="transmembrane region" description="Helical" evidence="1">
    <location>
        <begin position="12"/>
        <end position="30"/>
    </location>
</feature>
<keyword evidence="1" id="KW-0472">Membrane</keyword>
<keyword evidence="1" id="KW-0812">Transmembrane</keyword>
<proteinExistence type="predicted"/>
<evidence type="ECO:0000313" key="3">
    <source>
        <dbReference type="Proteomes" id="UP000199005"/>
    </source>
</evidence>
<accession>A0A1H6X407</accession>